<name>A0A0V1ME71_9BILA</name>
<reference evidence="1 2" key="1">
    <citation type="submission" date="2015-01" db="EMBL/GenBank/DDBJ databases">
        <title>Evolution of Trichinella species and genotypes.</title>
        <authorList>
            <person name="Korhonen P.K."/>
            <person name="Edoardo P."/>
            <person name="Giuseppe L.R."/>
            <person name="Gasser R.B."/>
        </authorList>
    </citation>
    <scope>NUCLEOTIDE SEQUENCE [LARGE SCALE GENOMIC DNA]</scope>
    <source>
        <strain evidence="1">ISS1980</strain>
    </source>
</reference>
<protein>
    <submittedName>
        <fullName evidence="1">Uncharacterized protein</fullName>
    </submittedName>
</protein>
<dbReference type="Proteomes" id="UP000054843">
    <property type="component" value="Unassembled WGS sequence"/>
</dbReference>
<proteinExistence type="predicted"/>
<organism evidence="1 2">
    <name type="scientific">Trichinella papuae</name>
    <dbReference type="NCBI Taxonomy" id="268474"/>
    <lineage>
        <taxon>Eukaryota</taxon>
        <taxon>Metazoa</taxon>
        <taxon>Ecdysozoa</taxon>
        <taxon>Nematoda</taxon>
        <taxon>Enoplea</taxon>
        <taxon>Dorylaimia</taxon>
        <taxon>Trichinellida</taxon>
        <taxon>Trichinellidae</taxon>
        <taxon>Trichinella</taxon>
    </lineage>
</organism>
<comment type="caution">
    <text evidence="1">The sequence shown here is derived from an EMBL/GenBank/DDBJ whole genome shotgun (WGS) entry which is preliminary data.</text>
</comment>
<evidence type="ECO:0000313" key="1">
    <source>
        <dbReference type="EMBL" id="KRZ69794.1"/>
    </source>
</evidence>
<dbReference type="EMBL" id="JYDO01000128">
    <property type="protein sequence ID" value="KRZ69794.1"/>
    <property type="molecule type" value="Genomic_DNA"/>
</dbReference>
<keyword evidence="2" id="KW-1185">Reference proteome</keyword>
<sequence>MMMMLCMRICISNLQKINFDIQYPVSYANRFQVFWLYSNTAIAIQSLKRLLPSIDCLRQAVFNLIIYSQYADDYGQLLEYLKTLSLGLNLRQPSVYLTIIASSIFQQSLLLSFKRSFISFA</sequence>
<evidence type="ECO:0000313" key="2">
    <source>
        <dbReference type="Proteomes" id="UP000054843"/>
    </source>
</evidence>
<gene>
    <name evidence="1" type="ORF">T10_13012</name>
</gene>
<dbReference type="AlphaFoldDB" id="A0A0V1ME71"/>
<accession>A0A0V1ME71</accession>